<dbReference type="PANTHER" id="PTHR11785">
    <property type="entry name" value="AMINO ACID TRANSPORTER"/>
    <property type="match status" value="1"/>
</dbReference>
<evidence type="ECO:0000256" key="3">
    <source>
        <dbReference type="ARBA" id="ARBA00022989"/>
    </source>
</evidence>
<dbReference type="OrthoDB" id="3181223at2"/>
<feature type="transmembrane region" description="Helical" evidence="5">
    <location>
        <begin position="355"/>
        <end position="375"/>
    </location>
</feature>
<protein>
    <submittedName>
        <fullName evidence="6">Serine/threonine exchange transporter, LAT family</fullName>
    </submittedName>
</protein>
<accession>A0A1H9RI75</accession>
<name>A0A1H9RI75_9LACT</name>
<feature type="transmembrane region" description="Helical" evidence="5">
    <location>
        <begin position="87"/>
        <end position="114"/>
    </location>
</feature>
<comment type="subcellular location">
    <subcellularLocation>
        <location evidence="1">Membrane</location>
        <topology evidence="1">Multi-pass membrane protein</topology>
    </subcellularLocation>
</comment>
<dbReference type="Pfam" id="PF13520">
    <property type="entry name" value="AA_permease_2"/>
    <property type="match status" value="1"/>
</dbReference>
<dbReference type="InterPro" id="IPR050598">
    <property type="entry name" value="AminoAcid_Transporter"/>
</dbReference>
<evidence type="ECO:0000256" key="2">
    <source>
        <dbReference type="ARBA" id="ARBA00022692"/>
    </source>
</evidence>
<feature type="transmembrane region" description="Helical" evidence="5">
    <location>
        <begin position="46"/>
        <end position="66"/>
    </location>
</feature>
<feature type="transmembrane region" description="Helical" evidence="5">
    <location>
        <begin position="157"/>
        <end position="174"/>
    </location>
</feature>
<feature type="transmembrane region" description="Helical" evidence="5">
    <location>
        <begin position="12"/>
        <end position="30"/>
    </location>
</feature>
<feature type="transmembrane region" description="Helical" evidence="5">
    <location>
        <begin position="194"/>
        <end position="218"/>
    </location>
</feature>
<dbReference type="GO" id="GO:0015179">
    <property type="term" value="F:L-amino acid transmembrane transporter activity"/>
    <property type="evidence" value="ECO:0007669"/>
    <property type="project" value="TreeGrafter"/>
</dbReference>
<feature type="transmembrane region" description="Helical" evidence="5">
    <location>
        <begin position="387"/>
        <end position="410"/>
    </location>
</feature>
<dbReference type="STRING" id="142588.SAMN04488559_10463"/>
<sequence>MSKSHLRKDVSGLTALTMVIGTVIGAGVFFKPTAVFGAAGAPGLGLLAWILGGMIAIAGGLTIAEIGTIYPETGGLMVYLEKIYGKFIGFLVGWAQFIVYFPANIAALSIIFATQAISLLGMSDQWLIPIALLIATIVMGLNFLGTKYGGAVQTVSTILKLVPLAVIIIGGFLSDHASSVRLLPLSVESHPVVTGLGSALVATIFAYDGWMNVGALAGEMKSPEKVLPKVIVGGLSVVISVYVMINVAYLFAMSAPELSQTATPASDVAQILFSGLGGKLVTIGILISVFGGINGYTMAGIRIPYAMGLNGLLPFSSWFTKLGEKSKMPVNGGLIMLGISLMMICSGQFNQLTDMLIFVIWLFNILAFIGVFILRKTKPDMKRAYHVPLYPVVPLVAVLGGCYIVLNTLWTQPLNALLGVCLTLLGVPIYFWAKKMNE</sequence>
<feature type="transmembrane region" description="Helical" evidence="5">
    <location>
        <begin position="230"/>
        <end position="251"/>
    </location>
</feature>
<dbReference type="PIRSF" id="PIRSF006060">
    <property type="entry name" value="AA_transporter"/>
    <property type="match status" value="1"/>
</dbReference>
<evidence type="ECO:0000256" key="5">
    <source>
        <dbReference type="SAM" id="Phobius"/>
    </source>
</evidence>
<evidence type="ECO:0000313" key="6">
    <source>
        <dbReference type="EMBL" id="SER72422.1"/>
    </source>
</evidence>
<dbReference type="Gene3D" id="1.20.1740.10">
    <property type="entry name" value="Amino acid/polyamine transporter I"/>
    <property type="match status" value="1"/>
</dbReference>
<organism evidence="6 7">
    <name type="scientific">Isobaculum melis</name>
    <dbReference type="NCBI Taxonomy" id="142588"/>
    <lineage>
        <taxon>Bacteria</taxon>
        <taxon>Bacillati</taxon>
        <taxon>Bacillota</taxon>
        <taxon>Bacilli</taxon>
        <taxon>Lactobacillales</taxon>
        <taxon>Carnobacteriaceae</taxon>
        <taxon>Isobaculum</taxon>
    </lineage>
</organism>
<feature type="transmembrane region" description="Helical" evidence="5">
    <location>
        <begin position="330"/>
        <end position="349"/>
    </location>
</feature>
<feature type="transmembrane region" description="Helical" evidence="5">
    <location>
        <begin position="416"/>
        <end position="433"/>
    </location>
</feature>
<reference evidence="6 7" key="1">
    <citation type="submission" date="2016-10" db="EMBL/GenBank/DDBJ databases">
        <authorList>
            <person name="de Groot N.N."/>
        </authorList>
    </citation>
    <scope>NUCLEOTIDE SEQUENCE [LARGE SCALE GENOMIC DNA]</scope>
    <source>
        <strain evidence="6 7">DSM 13760</strain>
    </source>
</reference>
<keyword evidence="4 5" id="KW-0472">Membrane</keyword>
<keyword evidence="3 5" id="KW-1133">Transmembrane helix</keyword>
<dbReference type="EMBL" id="FOHA01000004">
    <property type="protein sequence ID" value="SER72422.1"/>
    <property type="molecule type" value="Genomic_DNA"/>
</dbReference>
<evidence type="ECO:0000256" key="1">
    <source>
        <dbReference type="ARBA" id="ARBA00004141"/>
    </source>
</evidence>
<dbReference type="InterPro" id="IPR002293">
    <property type="entry name" value="AA/rel_permease1"/>
</dbReference>
<evidence type="ECO:0000313" key="7">
    <source>
        <dbReference type="Proteomes" id="UP000198948"/>
    </source>
</evidence>
<feature type="transmembrane region" description="Helical" evidence="5">
    <location>
        <begin position="271"/>
        <end position="293"/>
    </location>
</feature>
<keyword evidence="2 5" id="KW-0812">Transmembrane</keyword>
<feature type="transmembrane region" description="Helical" evidence="5">
    <location>
        <begin position="126"/>
        <end position="145"/>
    </location>
</feature>
<gene>
    <name evidence="6" type="ORF">SAMN04488559_10463</name>
</gene>
<dbReference type="AlphaFoldDB" id="A0A1H9RI75"/>
<dbReference type="GO" id="GO:0016020">
    <property type="term" value="C:membrane"/>
    <property type="evidence" value="ECO:0007669"/>
    <property type="project" value="UniProtKB-SubCell"/>
</dbReference>
<proteinExistence type="predicted"/>
<dbReference type="RefSeq" id="WP_092650836.1">
    <property type="nucleotide sequence ID" value="NZ_FOHA01000004.1"/>
</dbReference>
<dbReference type="PANTHER" id="PTHR11785:SF512">
    <property type="entry name" value="SOBREMESA, ISOFORM B"/>
    <property type="match status" value="1"/>
</dbReference>
<dbReference type="Proteomes" id="UP000198948">
    <property type="component" value="Unassembled WGS sequence"/>
</dbReference>
<evidence type="ECO:0000256" key="4">
    <source>
        <dbReference type="ARBA" id="ARBA00023136"/>
    </source>
</evidence>
<keyword evidence="7" id="KW-1185">Reference proteome</keyword>